<evidence type="ECO:0000256" key="4">
    <source>
        <dbReference type="ARBA" id="ARBA00022723"/>
    </source>
</evidence>
<keyword evidence="10" id="KW-0234">DNA repair</keyword>
<dbReference type="InterPro" id="IPR000214">
    <property type="entry name" value="Znf_DNA_glyclase/AP_lyase"/>
</dbReference>
<keyword evidence="4" id="KW-0479">Metal-binding</keyword>
<dbReference type="GO" id="GO:0008270">
    <property type="term" value="F:zinc ion binding"/>
    <property type="evidence" value="ECO:0007669"/>
    <property type="project" value="UniProtKB-KW"/>
</dbReference>
<keyword evidence="6 14" id="KW-0863">Zinc-finger</keyword>
<dbReference type="PANTHER" id="PTHR22993">
    <property type="entry name" value="FORMAMIDOPYRIMIDINE-DNA GLYCOSYLASE"/>
    <property type="match status" value="1"/>
</dbReference>
<dbReference type="STRING" id="290340.AAur_2378"/>
<proteinExistence type="inferred from homology"/>
<dbReference type="SMART" id="SM01232">
    <property type="entry name" value="H2TH"/>
    <property type="match status" value="1"/>
</dbReference>
<dbReference type="InterPro" id="IPR010663">
    <property type="entry name" value="Znf_FPG/IleRS"/>
</dbReference>
<dbReference type="AlphaFoldDB" id="A1R7A0"/>
<protein>
    <submittedName>
        <fullName evidence="17">Formamidopyrimidine-DNA glycosylase</fullName>
    </submittedName>
</protein>
<comment type="similarity">
    <text evidence="3">Belongs to the FPG family.</text>
</comment>
<evidence type="ECO:0000259" key="15">
    <source>
        <dbReference type="PROSITE" id="PS51066"/>
    </source>
</evidence>
<name>A1R7A0_PAEAT</name>
<feature type="domain" description="FPG-type" evidence="15">
    <location>
        <begin position="244"/>
        <end position="278"/>
    </location>
</feature>
<evidence type="ECO:0000256" key="7">
    <source>
        <dbReference type="ARBA" id="ARBA00022801"/>
    </source>
</evidence>
<evidence type="ECO:0000259" key="16">
    <source>
        <dbReference type="PROSITE" id="PS51068"/>
    </source>
</evidence>
<dbReference type="InterPro" id="IPR010979">
    <property type="entry name" value="Ribosomal_uS13-like_H2TH"/>
</dbReference>
<evidence type="ECO:0000313" key="17">
    <source>
        <dbReference type="EMBL" id="ABM08405.1"/>
    </source>
</evidence>
<dbReference type="SUPFAM" id="SSF81624">
    <property type="entry name" value="N-terminal domain of MutM-like DNA repair proteins"/>
    <property type="match status" value="1"/>
</dbReference>
<dbReference type="PROSITE" id="PS51068">
    <property type="entry name" value="FPG_CAT"/>
    <property type="match status" value="1"/>
</dbReference>
<evidence type="ECO:0000256" key="2">
    <source>
        <dbReference type="ARBA" id="ARBA00001947"/>
    </source>
</evidence>
<keyword evidence="9" id="KW-0238">DNA-binding</keyword>
<dbReference type="SUPFAM" id="SSF57716">
    <property type="entry name" value="Glucocorticoid receptor-like (DNA-binding domain)"/>
    <property type="match status" value="1"/>
</dbReference>
<keyword evidence="8" id="KW-0862">Zinc</keyword>
<organism evidence="17 18">
    <name type="scientific">Paenarthrobacter aurescens (strain TC1)</name>
    <dbReference type="NCBI Taxonomy" id="290340"/>
    <lineage>
        <taxon>Bacteria</taxon>
        <taxon>Bacillati</taxon>
        <taxon>Actinomycetota</taxon>
        <taxon>Actinomycetes</taxon>
        <taxon>Micrococcales</taxon>
        <taxon>Micrococcaceae</taxon>
        <taxon>Paenarthrobacter</taxon>
    </lineage>
</organism>
<dbReference type="PROSITE" id="PS51066">
    <property type="entry name" value="ZF_FPG_2"/>
    <property type="match status" value="1"/>
</dbReference>
<sequence length="293" mass="31434">MTMPELPEVHGLCMYLDTQLHGAVLTEVRINSFSALKTADPPYTALEGRTILGAKRIGKFVCIDADGLFFVFHLAKAGWVRYTEHPSSAGLRMGKSNISARLLLHRPADDAHIGVDLTEAGTKKSLAIYVVKDPQDVPGIATLGPEPLSPDFDLDALAGILGSSSQQIKGLLRSQSVIAGIGNAYSDEILHAARISPFATAKSLDQATVARLYAAMQEVLVGAVNAAAGKPSSELKDTKRSNFRVHARTGQPCPVCGDTVREVSFADTSLQYCPTCQTNGKILADRRTSRFLK</sequence>
<keyword evidence="13" id="KW-0326">Glycosidase</keyword>
<keyword evidence="12" id="KW-0511">Multifunctional enzyme</keyword>
<dbReference type="PANTHER" id="PTHR22993:SF9">
    <property type="entry name" value="FORMAMIDOPYRIMIDINE-DNA GLYCOSYLASE"/>
    <property type="match status" value="1"/>
</dbReference>
<keyword evidence="7" id="KW-0378">Hydrolase</keyword>
<keyword evidence="5" id="KW-0227">DNA damage</keyword>
<dbReference type="SUPFAM" id="SSF46946">
    <property type="entry name" value="S13-like H2TH domain"/>
    <property type="match status" value="1"/>
</dbReference>
<evidence type="ECO:0000256" key="13">
    <source>
        <dbReference type="ARBA" id="ARBA00023295"/>
    </source>
</evidence>
<dbReference type="GO" id="GO:0003684">
    <property type="term" value="F:damaged DNA binding"/>
    <property type="evidence" value="ECO:0007669"/>
    <property type="project" value="InterPro"/>
</dbReference>
<comment type="catalytic activity">
    <reaction evidence="1">
        <text>Hydrolysis of DNA containing ring-opened 7-methylguanine residues, releasing 2,6-diamino-4-hydroxy-5-(N-methyl)formamidopyrimidine.</text>
        <dbReference type="EC" id="3.2.2.23"/>
    </reaction>
</comment>
<evidence type="ECO:0000256" key="6">
    <source>
        <dbReference type="ARBA" id="ARBA00022771"/>
    </source>
</evidence>
<dbReference type="SMART" id="SM00898">
    <property type="entry name" value="Fapy_DNA_glyco"/>
    <property type="match status" value="1"/>
</dbReference>
<evidence type="ECO:0000313" key="18">
    <source>
        <dbReference type="Proteomes" id="UP000000637"/>
    </source>
</evidence>
<dbReference type="Proteomes" id="UP000000637">
    <property type="component" value="Chromosome"/>
</dbReference>
<dbReference type="EMBL" id="CP000474">
    <property type="protein sequence ID" value="ABM08405.1"/>
    <property type="molecule type" value="Genomic_DNA"/>
</dbReference>
<evidence type="ECO:0000256" key="5">
    <source>
        <dbReference type="ARBA" id="ARBA00022763"/>
    </source>
</evidence>
<dbReference type="InterPro" id="IPR012319">
    <property type="entry name" value="FPG_cat"/>
</dbReference>
<dbReference type="Pfam" id="PF01149">
    <property type="entry name" value="Fapy_DNA_glyco"/>
    <property type="match status" value="1"/>
</dbReference>
<evidence type="ECO:0000256" key="11">
    <source>
        <dbReference type="ARBA" id="ARBA00023239"/>
    </source>
</evidence>
<dbReference type="CDD" id="cd08973">
    <property type="entry name" value="BaFpgNei_N_1"/>
    <property type="match status" value="1"/>
</dbReference>
<reference evidence="17 18" key="1">
    <citation type="journal article" date="2006" name="PLoS Genet.">
        <title>Secrets of soil survival revealed by the genome sequence of Arthrobacter aurescens TC1.</title>
        <authorList>
            <person name="Mongodin E.F."/>
            <person name="Shapir N."/>
            <person name="Daugherty S.C."/>
            <person name="DeBoy R.T."/>
            <person name="Emerson J.B."/>
            <person name="Shvartzbeyn A."/>
            <person name="Radune D."/>
            <person name="Vamathevan J."/>
            <person name="Riggs F."/>
            <person name="Grinberg V."/>
            <person name="Khouri H."/>
            <person name="Wackett L.P."/>
            <person name="Nelson K.E."/>
            <person name="Sadowsky M.J."/>
        </authorList>
    </citation>
    <scope>NUCLEOTIDE SEQUENCE [LARGE SCALE GENOMIC DNA]</scope>
    <source>
        <strain evidence="17 18">TC1</strain>
    </source>
</reference>
<evidence type="ECO:0000256" key="9">
    <source>
        <dbReference type="ARBA" id="ARBA00023125"/>
    </source>
</evidence>
<dbReference type="Gene3D" id="3.20.190.10">
    <property type="entry name" value="MutM-like, N-terminal"/>
    <property type="match status" value="1"/>
</dbReference>
<dbReference type="GO" id="GO:0016829">
    <property type="term" value="F:lyase activity"/>
    <property type="evidence" value="ECO:0007669"/>
    <property type="project" value="UniProtKB-KW"/>
</dbReference>
<evidence type="ECO:0000256" key="10">
    <source>
        <dbReference type="ARBA" id="ARBA00023204"/>
    </source>
</evidence>
<dbReference type="GO" id="GO:0006284">
    <property type="term" value="P:base-excision repair"/>
    <property type="evidence" value="ECO:0007669"/>
    <property type="project" value="InterPro"/>
</dbReference>
<evidence type="ECO:0000256" key="8">
    <source>
        <dbReference type="ARBA" id="ARBA00022833"/>
    </source>
</evidence>
<dbReference type="HOGENOM" id="CLU_038423_1_2_11"/>
<accession>A1R7A0</accession>
<keyword evidence="11" id="KW-0456">Lyase</keyword>
<dbReference type="Pfam" id="PF06827">
    <property type="entry name" value="zf-FPG_IleRS"/>
    <property type="match status" value="1"/>
</dbReference>
<dbReference type="GO" id="GO:0034039">
    <property type="term" value="F:8-oxo-7,8-dihydroguanine DNA N-glycosylase activity"/>
    <property type="evidence" value="ECO:0007669"/>
    <property type="project" value="TreeGrafter"/>
</dbReference>
<dbReference type="InterPro" id="IPR015886">
    <property type="entry name" value="H2TH_FPG"/>
</dbReference>
<keyword evidence="18" id="KW-1185">Reference proteome</keyword>
<evidence type="ECO:0000256" key="14">
    <source>
        <dbReference type="PROSITE-ProRule" id="PRU00391"/>
    </source>
</evidence>
<evidence type="ECO:0000256" key="12">
    <source>
        <dbReference type="ARBA" id="ARBA00023268"/>
    </source>
</evidence>
<dbReference type="Pfam" id="PF06831">
    <property type="entry name" value="H2TH"/>
    <property type="match status" value="1"/>
</dbReference>
<evidence type="ECO:0000256" key="1">
    <source>
        <dbReference type="ARBA" id="ARBA00001668"/>
    </source>
</evidence>
<dbReference type="InterPro" id="IPR035937">
    <property type="entry name" value="FPG_N"/>
</dbReference>
<gene>
    <name evidence="17" type="ordered locus">AAur_2378</name>
</gene>
<evidence type="ECO:0000256" key="3">
    <source>
        <dbReference type="ARBA" id="ARBA00009409"/>
    </source>
</evidence>
<dbReference type="Gene3D" id="1.10.8.50">
    <property type="match status" value="1"/>
</dbReference>
<dbReference type="KEGG" id="aau:AAur_2378"/>
<dbReference type="eggNOG" id="COG0266">
    <property type="taxonomic scope" value="Bacteria"/>
</dbReference>
<feature type="domain" description="Formamidopyrimidine-DNA glycosylase catalytic" evidence="16">
    <location>
        <begin position="4"/>
        <end position="100"/>
    </location>
</feature>
<dbReference type="GO" id="GO:0003906">
    <property type="term" value="F:DNA-(apurinic or apyrimidinic site) endonuclease activity"/>
    <property type="evidence" value="ECO:0007669"/>
    <property type="project" value="InterPro"/>
</dbReference>
<comment type="cofactor">
    <cofactor evidence="2">
        <name>Zn(2+)</name>
        <dbReference type="ChEBI" id="CHEBI:29105"/>
    </cofactor>
</comment>